<accession>A0A521B114</accession>
<reference evidence="2 3" key="1">
    <citation type="submission" date="2017-05" db="EMBL/GenBank/DDBJ databases">
        <authorList>
            <person name="Varghese N."/>
            <person name="Submissions S."/>
        </authorList>
    </citation>
    <scope>NUCLEOTIDE SEQUENCE [LARGE SCALE GENOMIC DNA]</scope>
    <source>
        <strain evidence="2 3">DSM 21342</strain>
    </source>
</reference>
<dbReference type="OrthoDB" id="329514at2"/>
<dbReference type="AlphaFoldDB" id="A0A521B114"/>
<feature type="transmembrane region" description="Helical" evidence="1">
    <location>
        <begin position="45"/>
        <end position="66"/>
    </location>
</feature>
<dbReference type="RefSeq" id="WP_142601305.1">
    <property type="nucleotide sequence ID" value="NZ_FXSZ01000001.1"/>
</dbReference>
<name>A0A521B114_9SPHI</name>
<keyword evidence="1" id="KW-0812">Transmembrane</keyword>
<feature type="transmembrane region" description="Helical" evidence="1">
    <location>
        <begin position="122"/>
        <end position="143"/>
    </location>
</feature>
<evidence type="ECO:0000256" key="1">
    <source>
        <dbReference type="SAM" id="Phobius"/>
    </source>
</evidence>
<sequence>MYTGILHLHSILRWLALILLIVSVAKAVSAWSSSNKIYTEGDRKLNLFTLISMHTQLIVGFVLYFLSDKVQFNASTMKDSAIRYFTVEHVFMMIIAIVFITIGYSKSKRLDIGFEKHKKIAIFYGLGLITILVALSAAPYNIITKLF</sequence>
<evidence type="ECO:0000313" key="3">
    <source>
        <dbReference type="Proteomes" id="UP000315971"/>
    </source>
</evidence>
<dbReference type="EMBL" id="FXSZ01000001">
    <property type="protein sequence ID" value="SMO40725.1"/>
    <property type="molecule type" value="Genomic_DNA"/>
</dbReference>
<protein>
    <recommendedName>
        <fullName evidence="4">Cytochrome B</fullName>
    </recommendedName>
</protein>
<feature type="transmembrane region" description="Helical" evidence="1">
    <location>
        <begin position="12"/>
        <end position="33"/>
    </location>
</feature>
<keyword evidence="1" id="KW-1133">Transmembrane helix</keyword>
<proteinExistence type="predicted"/>
<evidence type="ECO:0008006" key="4">
    <source>
        <dbReference type="Google" id="ProtNLM"/>
    </source>
</evidence>
<feature type="transmembrane region" description="Helical" evidence="1">
    <location>
        <begin position="81"/>
        <end position="102"/>
    </location>
</feature>
<dbReference type="Proteomes" id="UP000315971">
    <property type="component" value="Unassembled WGS sequence"/>
</dbReference>
<evidence type="ECO:0000313" key="2">
    <source>
        <dbReference type="EMBL" id="SMO40725.1"/>
    </source>
</evidence>
<gene>
    <name evidence="2" type="ORF">SAMN06265350_101597</name>
</gene>
<keyword evidence="1" id="KW-0472">Membrane</keyword>
<keyword evidence="3" id="KW-1185">Reference proteome</keyword>
<organism evidence="2 3">
    <name type="scientific">Solitalea koreensis</name>
    <dbReference type="NCBI Taxonomy" id="543615"/>
    <lineage>
        <taxon>Bacteria</taxon>
        <taxon>Pseudomonadati</taxon>
        <taxon>Bacteroidota</taxon>
        <taxon>Sphingobacteriia</taxon>
        <taxon>Sphingobacteriales</taxon>
        <taxon>Sphingobacteriaceae</taxon>
        <taxon>Solitalea</taxon>
    </lineage>
</organism>